<dbReference type="EMBL" id="BFAA01005230">
    <property type="protein sequence ID" value="GCB62516.1"/>
    <property type="molecule type" value="Genomic_DNA"/>
</dbReference>
<dbReference type="Pfam" id="PF04103">
    <property type="entry name" value="CD20"/>
    <property type="match status" value="1"/>
</dbReference>
<sequence>MLTLPRSRSKFLNTLHRAIQVQQAVNRRSLWFEPTDIKIIDLQYFIFNQRGMVVLGFLQIACAAVCVVSGFMDTIFRKSSVLSRTRIPIWTGTAMAFPGVLALFSSQRKNPILVSSMIASAVFSWITTTILIIYAALTLNYGEDDDEVFQHKPSHTIHMEYILTKFVQGANMAILIASIIGMMMATIIAYLGCRSLPICACYDSTTGMQSLMSEDQQPQIIELVCTLHGGNNQRILNDPVEYNDWDIDTEEEEFASKPAPYIRLA</sequence>
<evidence type="ECO:0000256" key="4">
    <source>
        <dbReference type="ARBA" id="ARBA00023136"/>
    </source>
</evidence>
<dbReference type="InterPro" id="IPR007237">
    <property type="entry name" value="CD20-like"/>
</dbReference>
<evidence type="ECO:0000256" key="3">
    <source>
        <dbReference type="ARBA" id="ARBA00022989"/>
    </source>
</evidence>
<dbReference type="GO" id="GO:0016020">
    <property type="term" value="C:membrane"/>
    <property type="evidence" value="ECO:0007669"/>
    <property type="project" value="UniProtKB-SubCell"/>
</dbReference>
<dbReference type="OMA" id="PLCACYD"/>
<evidence type="ECO:0000256" key="1">
    <source>
        <dbReference type="ARBA" id="ARBA00004141"/>
    </source>
</evidence>
<reference evidence="6 7" key="1">
    <citation type="journal article" date="2018" name="Nat. Ecol. Evol.">
        <title>Shark genomes provide insights into elasmobranch evolution and the origin of vertebrates.</title>
        <authorList>
            <person name="Hara Y"/>
            <person name="Yamaguchi K"/>
            <person name="Onimaru K"/>
            <person name="Kadota M"/>
            <person name="Koyanagi M"/>
            <person name="Keeley SD"/>
            <person name="Tatsumi K"/>
            <person name="Tanaka K"/>
            <person name="Motone F"/>
            <person name="Kageyama Y"/>
            <person name="Nozu R"/>
            <person name="Adachi N"/>
            <person name="Nishimura O"/>
            <person name="Nakagawa R"/>
            <person name="Tanegashima C"/>
            <person name="Kiyatake I"/>
            <person name="Matsumoto R"/>
            <person name="Murakumo K"/>
            <person name="Nishida K"/>
            <person name="Terakita A"/>
            <person name="Kuratani S"/>
            <person name="Sato K"/>
            <person name="Hyodo S Kuraku.S."/>
        </authorList>
    </citation>
    <scope>NUCLEOTIDE SEQUENCE [LARGE SCALE GENOMIC DNA]</scope>
</reference>
<proteinExistence type="predicted"/>
<comment type="subcellular location">
    <subcellularLocation>
        <location evidence="1">Membrane</location>
        <topology evidence="1">Multi-pass membrane protein</topology>
    </subcellularLocation>
</comment>
<name>A0A401NNT3_SCYTO</name>
<dbReference type="AlphaFoldDB" id="A0A401NNT3"/>
<keyword evidence="3 5" id="KW-1133">Transmembrane helix</keyword>
<feature type="transmembrane region" description="Helical" evidence="5">
    <location>
        <begin position="112"/>
        <end position="137"/>
    </location>
</feature>
<accession>A0A401NNT3</accession>
<organism evidence="6 7">
    <name type="scientific">Scyliorhinus torazame</name>
    <name type="common">Cloudy catshark</name>
    <name type="synonym">Catulus torazame</name>
    <dbReference type="NCBI Taxonomy" id="75743"/>
    <lineage>
        <taxon>Eukaryota</taxon>
        <taxon>Metazoa</taxon>
        <taxon>Chordata</taxon>
        <taxon>Craniata</taxon>
        <taxon>Vertebrata</taxon>
        <taxon>Chondrichthyes</taxon>
        <taxon>Elasmobranchii</taxon>
        <taxon>Galeomorphii</taxon>
        <taxon>Galeoidea</taxon>
        <taxon>Carcharhiniformes</taxon>
        <taxon>Scyliorhinidae</taxon>
        <taxon>Scyliorhinus</taxon>
    </lineage>
</organism>
<keyword evidence="2 5" id="KW-0812">Transmembrane</keyword>
<protein>
    <submittedName>
        <fullName evidence="6">Uncharacterized protein</fullName>
    </submittedName>
</protein>
<feature type="transmembrane region" description="Helical" evidence="5">
    <location>
        <begin position="52"/>
        <end position="72"/>
    </location>
</feature>
<evidence type="ECO:0000256" key="2">
    <source>
        <dbReference type="ARBA" id="ARBA00022692"/>
    </source>
</evidence>
<evidence type="ECO:0000256" key="5">
    <source>
        <dbReference type="SAM" id="Phobius"/>
    </source>
</evidence>
<evidence type="ECO:0000313" key="6">
    <source>
        <dbReference type="EMBL" id="GCB62516.1"/>
    </source>
</evidence>
<evidence type="ECO:0000313" key="7">
    <source>
        <dbReference type="Proteomes" id="UP000288216"/>
    </source>
</evidence>
<dbReference type="OrthoDB" id="9878438at2759"/>
<gene>
    <name evidence="6" type="ORF">scyTo_0011478</name>
</gene>
<feature type="transmembrane region" description="Helical" evidence="5">
    <location>
        <begin position="87"/>
        <end position="105"/>
    </location>
</feature>
<comment type="caution">
    <text evidence="6">The sequence shown here is derived from an EMBL/GenBank/DDBJ whole genome shotgun (WGS) entry which is preliminary data.</text>
</comment>
<dbReference type="Proteomes" id="UP000288216">
    <property type="component" value="Unassembled WGS sequence"/>
</dbReference>
<keyword evidence="7" id="KW-1185">Reference proteome</keyword>
<feature type="transmembrane region" description="Helical" evidence="5">
    <location>
        <begin position="172"/>
        <end position="193"/>
    </location>
</feature>
<keyword evidence="4 5" id="KW-0472">Membrane</keyword>